<dbReference type="Pfam" id="PF12860">
    <property type="entry name" value="PAS_7"/>
    <property type="match status" value="2"/>
</dbReference>
<feature type="coiled-coil region" evidence="15">
    <location>
        <begin position="309"/>
        <end position="339"/>
    </location>
</feature>
<dbReference type="InterPro" id="IPR003594">
    <property type="entry name" value="HATPase_dom"/>
</dbReference>
<dbReference type="RefSeq" id="WP_093009045.1">
    <property type="nucleotide sequence ID" value="NZ_FOXV01000001.1"/>
</dbReference>
<keyword evidence="8" id="KW-0547">Nucleotide-binding</keyword>
<dbReference type="InterPro" id="IPR004358">
    <property type="entry name" value="Sig_transdc_His_kin-like_C"/>
</dbReference>
<dbReference type="EC" id="2.7.13.3" evidence="3"/>
<evidence type="ECO:0000256" key="9">
    <source>
        <dbReference type="ARBA" id="ARBA00022777"/>
    </source>
</evidence>
<evidence type="ECO:0000256" key="7">
    <source>
        <dbReference type="ARBA" id="ARBA00022692"/>
    </source>
</evidence>
<keyword evidence="13" id="KW-0472">Membrane</keyword>
<dbReference type="FunFam" id="3.30.565.10:FF:000010">
    <property type="entry name" value="Sensor histidine kinase RcsC"/>
    <property type="match status" value="1"/>
</dbReference>
<dbReference type="GO" id="GO:0005524">
    <property type="term" value="F:ATP binding"/>
    <property type="evidence" value="ECO:0007669"/>
    <property type="project" value="UniProtKB-KW"/>
</dbReference>
<evidence type="ECO:0000256" key="3">
    <source>
        <dbReference type="ARBA" id="ARBA00012438"/>
    </source>
</evidence>
<dbReference type="CDD" id="cd17546">
    <property type="entry name" value="REC_hyHK_CKI1_RcsC-like"/>
    <property type="match status" value="1"/>
</dbReference>
<dbReference type="InterPro" id="IPR035965">
    <property type="entry name" value="PAS-like_dom_sf"/>
</dbReference>
<feature type="domain" description="Response regulatory" evidence="18">
    <location>
        <begin position="577"/>
        <end position="689"/>
    </location>
</feature>
<dbReference type="PANTHER" id="PTHR45339">
    <property type="entry name" value="HYBRID SIGNAL TRANSDUCTION HISTIDINE KINASE J"/>
    <property type="match status" value="1"/>
</dbReference>
<comment type="caution">
    <text evidence="14">Lacks conserved residue(s) required for the propagation of feature annotation.</text>
</comment>
<evidence type="ECO:0000259" key="18">
    <source>
        <dbReference type="PROSITE" id="PS50110"/>
    </source>
</evidence>
<proteinExistence type="predicted"/>
<evidence type="ECO:0000259" key="17">
    <source>
        <dbReference type="PROSITE" id="PS50109"/>
    </source>
</evidence>
<dbReference type="Gene3D" id="1.10.287.130">
    <property type="match status" value="1"/>
</dbReference>
<evidence type="ECO:0000313" key="20">
    <source>
        <dbReference type="Proteomes" id="UP000243106"/>
    </source>
</evidence>
<dbReference type="Pfam" id="PF02518">
    <property type="entry name" value="HATPase_c"/>
    <property type="match status" value="1"/>
</dbReference>
<keyword evidence="20" id="KW-1185">Reference proteome</keyword>
<keyword evidence="5 14" id="KW-0597">Phosphoprotein</keyword>
<dbReference type="CDD" id="cd16922">
    <property type="entry name" value="HATPase_EvgS-ArcB-TorS-like"/>
    <property type="match status" value="1"/>
</dbReference>
<dbReference type="Gene3D" id="3.30.565.10">
    <property type="entry name" value="Histidine kinase-like ATPase, C-terminal domain"/>
    <property type="match status" value="1"/>
</dbReference>
<keyword evidence="6" id="KW-0808">Transferase</keyword>
<dbReference type="InterPro" id="IPR011006">
    <property type="entry name" value="CheY-like_superfamily"/>
</dbReference>
<dbReference type="Pfam" id="PF00512">
    <property type="entry name" value="HisKA"/>
    <property type="match status" value="1"/>
</dbReference>
<comment type="catalytic activity">
    <reaction evidence="1">
        <text>ATP + protein L-histidine = ADP + protein N-phospho-L-histidine.</text>
        <dbReference type="EC" id="2.7.13.3"/>
    </reaction>
</comment>
<dbReference type="Gene3D" id="3.30.450.20">
    <property type="entry name" value="PAS domain"/>
    <property type="match status" value="2"/>
</dbReference>
<feature type="domain" description="Response regulatory" evidence="18">
    <location>
        <begin position="712"/>
        <end position="831"/>
    </location>
</feature>
<gene>
    <name evidence="19" type="ORF">SAMN05421853_101343</name>
</gene>
<keyword evidence="10" id="KW-0067">ATP-binding</keyword>
<evidence type="ECO:0000256" key="15">
    <source>
        <dbReference type="SAM" id="Coils"/>
    </source>
</evidence>
<evidence type="ECO:0000256" key="16">
    <source>
        <dbReference type="SAM" id="MobiDB-lite"/>
    </source>
</evidence>
<dbReference type="SUPFAM" id="SSF52172">
    <property type="entry name" value="CheY-like"/>
    <property type="match status" value="2"/>
</dbReference>
<dbReference type="SMART" id="SM00091">
    <property type="entry name" value="PAS"/>
    <property type="match status" value="2"/>
</dbReference>
<dbReference type="InterPro" id="IPR036097">
    <property type="entry name" value="HisK_dim/P_sf"/>
</dbReference>
<dbReference type="SUPFAM" id="SSF55874">
    <property type="entry name" value="ATPase domain of HSP90 chaperone/DNA topoisomerase II/histidine kinase"/>
    <property type="match status" value="1"/>
</dbReference>
<keyword evidence="7" id="KW-0812">Transmembrane</keyword>
<dbReference type="SUPFAM" id="SSF55785">
    <property type="entry name" value="PYP-like sensor domain (PAS domain)"/>
    <property type="match status" value="2"/>
</dbReference>
<evidence type="ECO:0000256" key="5">
    <source>
        <dbReference type="ARBA" id="ARBA00022553"/>
    </source>
</evidence>
<dbReference type="GO" id="GO:0000155">
    <property type="term" value="F:phosphorelay sensor kinase activity"/>
    <property type="evidence" value="ECO:0007669"/>
    <property type="project" value="InterPro"/>
</dbReference>
<evidence type="ECO:0000256" key="13">
    <source>
        <dbReference type="ARBA" id="ARBA00023136"/>
    </source>
</evidence>
<evidence type="ECO:0000256" key="2">
    <source>
        <dbReference type="ARBA" id="ARBA00004651"/>
    </source>
</evidence>
<evidence type="ECO:0000313" key="19">
    <source>
        <dbReference type="EMBL" id="SFQ02724.1"/>
    </source>
</evidence>
<dbReference type="Pfam" id="PF00072">
    <property type="entry name" value="Response_reg"/>
    <property type="match status" value="1"/>
</dbReference>
<name>A0A1I5V5B7_9RHOB</name>
<dbReference type="PROSITE" id="PS50109">
    <property type="entry name" value="HIS_KIN"/>
    <property type="match status" value="1"/>
</dbReference>
<keyword evidence="15" id="KW-0175">Coiled coil</keyword>
<evidence type="ECO:0000256" key="8">
    <source>
        <dbReference type="ARBA" id="ARBA00022741"/>
    </source>
</evidence>
<dbReference type="InterPro" id="IPR005467">
    <property type="entry name" value="His_kinase_dom"/>
</dbReference>
<feature type="modified residue" description="4-aspartylphosphate" evidence="14">
    <location>
        <position position="761"/>
    </location>
</feature>
<dbReference type="AlphaFoldDB" id="A0A1I5V5B7"/>
<dbReference type="SMART" id="SM00387">
    <property type="entry name" value="HATPase_c"/>
    <property type="match status" value="1"/>
</dbReference>
<keyword evidence="9" id="KW-0418">Kinase</keyword>
<evidence type="ECO:0000256" key="12">
    <source>
        <dbReference type="ARBA" id="ARBA00023012"/>
    </source>
</evidence>
<evidence type="ECO:0000256" key="14">
    <source>
        <dbReference type="PROSITE-ProRule" id="PRU00169"/>
    </source>
</evidence>
<reference evidence="20" key="1">
    <citation type="submission" date="2016-10" db="EMBL/GenBank/DDBJ databases">
        <authorList>
            <person name="Varghese N."/>
            <person name="Submissions S."/>
        </authorList>
    </citation>
    <scope>NUCLEOTIDE SEQUENCE [LARGE SCALE GENOMIC DNA]</scope>
    <source>
        <strain evidence="20">JCM 10271</strain>
    </source>
</reference>
<evidence type="ECO:0000256" key="6">
    <source>
        <dbReference type="ARBA" id="ARBA00022679"/>
    </source>
</evidence>
<dbReference type="CDD" id="cd00082">
    <property type="entry name" value="HisKA"/>
    <property type="match status" value="1"/>
</dbReference>
<keyword evidence="11" id="KW-1133">Transmembrane helix</keyword>
<dbReference type="STRING" id="93684.SAMN05421853_101343"/>
<dbReference type="PANTHER" id="PTHR45339:SF1">
    <property type="entry name" value="HYBRID SIGNAL TRANSDUCTION HISTIDINE KINASE J"/>
    <property type="match status" value="1"/>
</dbReference>
<dbReference type="EMBL" id="FOXV01000001">
    <property type="protein sequence ID" value="SFQ02724.1"/>
    <property type="molecule type" value="Genomic_DNA"/>
</dbReference>
<evidence type="ECO:0000256" key="4">
    <source>
        <dbReference type="ARBA" id="ARBA00022475"/>
    </source>
</evidence>
<evidence type="ECO:0000256" key="1">
    <source>
        <dbReference type="ARBA" id="ARBA00000085"/>
    </source>
</evidence>
<dbReference type="SMART" id="SM00448">
    <property type="entry name" value="REC"/>
    <property type="match status" value="2"/>
</dbReference>
<feature type="region of interest" description="Disordered" evidence="16">
    <location>
        <begin position="845"/>
        <end position="864"/>
    </location>
</feature>
<sequence length="864" mass="95303">MTLSKVLAEERRARLAAEKLLAQKHAELTSANRRLGLHTRELAQEVSETRARVASMQTENARVISELGNAVQKIEVVESQLWQALEAIRDGFALFDAEGRLELANRAYLSMYDGIEEVWTGTHFSELLRLAAEEGLVDIGAENPADWIDRIAAGWTNTRSKPPILRLWDGRFVKVENRPTADGGTVSLAVDMTELMRMWSAVQELPDGFVLFDADDRLVMCNEKYRQLYSKSAPAIVPGATFEDILRYGLKHGQYLDAVGREEEWLAERLASHRRPEIVLEQPLDDGRWLRIFERRTSDGARVGLRVDISHLKQTQADLEKAMERAEAANRAKSAFLANMSHEIRTPMNGVVSMSELLVSTTLDDEQRLYAETIRNSGEALLEIINDVLDFSKIEADRIEIAVEPFDLERLIHDLVTLVQTSARKKGLALLVDYDIFLPSRFRGDAARVRQVLTNLIGNAIKFTHEGHVLVRIVGLGEERGRTTLHITVEDTGIGIPKSQQAHVFGVFNQVEDGRDRSFEGTGLGLAITKRLIELMGGEIWLKSEPGRGSCFGIRLVLPNATDDEGSGLPDLRHIRRALVLDAHAGSRAILSRQLGQAGIAALTSAMEAEFDTMRQAPWDVAIIADDIPGATAAELARRWRTAGETRPLILSAALPDRERKAIGDGCFDAVVQRPTPRAALFAALARIEMASVSESPCVFHVAGHETETRIDVLLAEDNATNQLVFSKMVADLPIRLRVASNGQDALDEIAARRPDLVFMDISMPGMDGKEATRRLRQSEADTGAPRLPVIAVTAHAMDGDREAILAEGLDDYIVKPVRKAAIRNAIERALPGVLRDGADQAALDAASASRTKTGFPGSERSSR</sequence>
<dbReference type="PRINTS" id="PR00344">
    <property type="entry name" value="BCTRLSENSOR"/>
</dbReference>
<dbReference type="Gene3D" id="3.40.50.2300">
    <property type="match status" value="2"/>
</dbReference>
<evidence type="ECO:0000256" key="11">
    <source>
        <dbReference type="ARBA" id="ARBA00022989"/>
    </source>
</evidence>
<feature type="domain" description="Histidine kinase" evidence="17">
    <location>
        <begin position="339"/>
        <end position="560"/>
    </location>
</feature>
<protein>
    <recommendedName>
        <fullName evidence="3">histidine kinase</fullName>
        <ecNumber evidence="3">2.7.13.3</ecNumber>
    </recommendedName>
</protein>
<dbReference type="InterPro" id="IPR036890">
    <property type="entry name" value="HATPase_C_sf"/>
</dbReference>
<dbReference type="GO" id="GO:0005886">
    <property type="term" value="C:plasma membrane"/>
    <property type="evidence" value="ECO:0007669"/>
    <property type="project" value="UniProtKB-SubCell"/>
</dbReference>
<dbReference type="InterPro" id="IPR001789">
    <property type="entry name" value="Sig_transdc_resp-reg_receiver"/>
</dbReference>
<dbReference type="SUPFAM" id="SSF47384">
    <property type="entry name" value="Homodimeric domain of signal transducing histidine kinase"/>
    <property type="match status" value="1"/>
</dbReference>
<keyword evidence="4" id="KW-1003">Cell membrane</keyword>
<dbReference type="InterPro" id="IPR000014">
    <property type="entry name" value="PAS"/>
</dbReference>
<dbReference type="FunFam" id="1.10.287.130:FF:000003">
    <property type="entry name" value="Histidine kinase"/>
    <property type="match status" value="1"/>
</dbReference>
<organism evidence="19 20">
    <name type="scientific">Roseivivax halotolerans</name>
    <dbReference type="NCBI Taxonomy" id="93684"/>
    <lineage>
        <taxon>Bacteria</taxon>
        <taxon>Pseudomonadati</taxon>
        <taxon>Pseudomonadota</taxon>
        <taxon>Alphaproteobacteria</taxon>
        <taxon>Rhodobacterales</taxon>
        <taxon>Roseobacteraceae</taxon>
        <taxon>Roseivivax</taxon>
    </lineage>
</organism>
<comment type="subcellular location">
    <subcellularLocation>
        <location evidence="2">Cell membrane</location>
        <topology evidence="2">Multi-pass membrane protein</topology>
    </subcellularLocation>
</comment>
<dbReference type="InterPro" id="IPR003661">
    <property type="entry name" value="HisK_dim/P_dom"/>
</dbReference>
<accession>A0A1I5V5B7</accession>
<dbReference type="SMART" id="SM00388">
    <property type="entry name" value="HisKA"/>
    <property type="match status" value="1"/>
</dbReference>
<keyword evidence="12" id="KW-0902">Two-component regulatory system</keyword>
<dbReference type="PROSITE" id="PS50110">
    <property type="entry name" value="RESPONSE_REGULATORY"/>
    <property type="match status" value="2"/>
</dbReference>
<evidence type="ECO:0000256" key="10">
    <source>
        <dbReference type="ARBA" id="ARBA00022840"/>
    </source>
</evidence>
<dbReference type="Proteomes" id="UP000243106">
    <property type="component" value="Unassembled WGS sequence"/>
</dbReference>